<evidence type="ECO:0000313" key="2">
    <source>
        <dbReference type="EMBL" id="KAF5670947.1"/>
    </source>
</evidence>
<feature type="signal peptide" evidence="1">
    <location>
        <begin position="1"/>
        <end position="16"/>
    </location>
</feature>
<gene>
    <name evidence="2" type="ORF">FCIRC_8835</name>
</gene>
<dbReference type="AlphaFoldDB" id="A0A8H5TK39"/>
<proteinExistence type="predicted"/>
<reference evidence="2 3" key="2">
    <citation type="submission" date="2020-05" db="EMBL/GenBank/DDBJ databases">
        <title>Identification and distribution of gene clusters putatively required for synthesis of sphingolipid metabolism inhibitors in phylogenetically diverse species of the filamentous fungus Fusarium.</title>
        <authorList>
            <person name="Kim H.-S."/>
            <person name="Busman M."/>
            <person name="Brown D.W."/>
            <person name="Divon H."/>
            <person name="Uhlig S."/>
            <person name="Proctor R.H."/>
        </authorList>
    </citation>
    <scope>NUCLEOTIDE SEQUENCE [LARGE SCALE GENOMIC DNA]</scope>
    <source>
        <strain evidence="2 3">NRRL 25331</strain>
    </source>
</reference>
<sequence>MRLFISFMPFLLPVLATDHKQCDCQINNVDVLDGDRFYGNCKQLAQDGWYPVVNGAINTTQPKITAKQGGSGCYN</sequence>
<protein>
    <submittedName>
        <fullName evidence="2">Uncharacterized protein</fullName>
    </submittedName>
</protein>
<accession>A0A8H5TK39</accession>
<dbReference type="Proteomes" id="UP000572754">
    <property type="component" value="Unassembled WGS sequence"/>
</dbReference>
<name>A0A8H5TK39_FUSCI</name>
<keyword evidence="3" id="KW-1185">Reference proteome</keyword>
<reference evidence="3" key="1">
    <citation type="journal article" date="2020" name="BMC Genomics">
        <title>Correction to: Identification and distribution of gene clusters required for synthesis of sphingolipid metabolism inhibitors in diverse species of the filamentous fungus Fusarium.</title>
        <authorList>
            <person name="Kim H.S."/>
            <person name="Lohmar J.M."/>
            <person name="Busman M."/>
            <person name="Brown D.W."/>
            <person name="Naumann T.A."/>
            <person name="Divon H.H."/>
            <person name="Lysoe E."/>
            <person name="Uhlig S."/>
            <person name="Proctor R.H."/>
        </authorList>
    </citation>
    <scope>NUCLEOTIDE SEQUENCE [LARGE SCALE GENOMIC DNA]</scope>
    <source>
        <strain evidence="3">NRRL 25331</strain>
    </source>
</reference>
<dbReference type="EMBL" id="JAAQPE010000301">
    <property type="protein sequence ID" value="KAF5670947.1"/>
    <property type="molecule type" value="Genomic_DNA"/>
</dbReference>
<comment type="caution">
    <text evidence="2">The sequence shown here is derived from an EMBL/GenBank/DDBJ whole genome shotgun (WGS) entry which is preliminary data.</text>
</comment>
<evidence type="ECO:0000256" key="1">
    <source>
        <dbReference type="SAM" id="SignalP"/>
    </source>
</evidence>
<evidence type="ECO:0000313" key="3">
    <source>
        <dbReference type="Proteomes" id="UP000572754"/>
    </source>
</evidence>
<organism evidence="2 3">
    <name type="scientific">Fusarium circinatum</name>
    <name type="common">Pitch canker fungus</name>
    <name type="synonym">Gibberella circinata</name>
    <dbReference type="NCBI Taxonomy" id="48490"/>
    <lineage>
        <taxon>Eukaryota</taxon>
        <taxon>Fungi</taxon>
        <taxon>Dikarya</taxon>
        <taxon>Ascomycota</taxon>
        <taxon>Pezizomycotina</taxon>
        <taxon>Sordariomycetes</taxon>
        <taxon>Hypocreomycetidae</taxon>
        <taxon>Hypocreales</taxon>
        <taxon>Nectriaceae</taxon>
        <taxon>Fusarium</taxon>
        <taxon>Fusarium fujikuroi species complex</taxon>
    </lineage>
</organism>
<keyword evidence="1" id="KW-0732">Signal</keyword>
<feature type="chain" id="PRO_5034067600" evidence="1">
    <location>
        <begin position="17"/>
        <end position="75"/>
    </location>
</feature>